<name>A0AB73IL59_9BURK</name>
<gene>
    <name evidence="1" type="ORF">J2793_006217</name>
</gene>
<dbReference type="Proteomes" id="UP001229486">
    <property type="component" value="Unassembled WGS sequence"/>
</dbReference>
<dbReference type="AlphaFoldDB" id="A0AB73IL59"/>
<dbReference type="EMBL" id="JAURTK010000012">
    <property type="protein sequence ID" value="MDP9650743.1"/>
    <property type="molecule type" value="Genomic_DNA"/>
</dbReference>
<organism evidence="1 2">
    <name type="scientific">Paraburkholderia caledonica</name>
    <dbReference type="NCBI Taxonomy" id="134536"/>
    <lineage>
        <taxon>Bacteria</taxon>
        <taxon>Pseudomonadati</taxon>
        <taxon>Pseudomonadota</taxon>
        <taxon>Betaproteobacteria</taxon>
        <taxon>Burkholderiales</taxon>
        <taxon>Burkholderiaceae</taxon>
        <taxon>Paraburkholderia</taxon>
    </lineage>
</organism>
<evidence type="ECO:0000313" key="1">
    <source>
        <dbReference type="EMBL" id="MDP9650743.1"/>
    </source>
</evidence>
<reference evidence="1" key="1">
    <citation type="submission" date="2023-07" db="EMBL/GenBank/DDBJ databases">
        <title>Sorghum-associated microbial communities from plants grown in Nebraska, USA.</title>
        <authorList>
            <person name="Schachtman D."/>
        </authorList>
    </citation>
    <scope>NUCLEOTIDE SEQUENCE</scope>
    <source>
        <strain evidence="1">DS1061</strain>
    </source>
</reference>
<dbReference type="RefSeq" id="WP_392395549.1">
    <property type="nucleotide sequence ID" value="NZ_JAURTK010000012.1"/>
</dbReference>
<comment type="caution">
    <text evidence="1">The sequence shown here is derived from an EMBL/GenBank/DDBJ whole genome shotgun (WGS) entry which is preliminary data.</text>
</comment>
<accession>A0AB73IL59</accession>
<sequence length="107" mass="11802">MSNAYLDIRVAFALAKITSIVFPEDDSFIVPMTAAFELGLRDAADARGGKLQVPIFFANEPNLAESWISGTETHKADAAHEADDEMSGMCSFCFKGHEIWQCPHLEH</sequence>
<proteinExistence type="predicted"/>
<protein>
    <submittedName>
        <fullName evidence="1">Uncharacterized protein</fullName>
    </submittedName>
</protein>
<evidence type="ECO:0000313" key="2">
    <source>
        <dbReference type="Proteomes" id="UP001229486"/>
    </source>
</evidence>